<dbReference type="Gene3D" id="3.10.20.30">
    <property type="match status" value="1"/>
</dbReference>
<feature type="domain" description="2Fe-2S ferredoxin-type" evidence="4">
    <location>
        <begin position="80"/>
        <end position="156"/>
    </location>
</feature>
<evidence type="ECO:0000256" key="3">
    <source>
        <dbReference type="ARBA" id="ARBA00023004"/>
    </source>
</evidence>
<dbReference type="CDD" id="cd00207">
    <property type="entry name" value="fer2"/>
    <property type="match status" value="1"/>
</dbReference>
<proteinExistence type="predicted"/>
<dbReference type="SUPFAM" id="SSF47741">
    <property type="entry name" value="CO dehydrogenase ISP C-domain like"/>
    <property type="match status" value="1"/>
</dbReference>
<evidence type="ECO:0000256" key="2">
    <source>
        <dbReference type="ARBA" id="ARBA00023002"/>
    </source>
</evidence>
<dbReference type="EMBL" id="CP056775">
    <property type="protein sequence ID" value="QRR00163.1"/>
    <property type="molecule type" value="Genomic_DNA"/>
</dbReference>
<dbReference type="Pfam" id="PF00111">
    <property type="entry name" value="Fer2"/>
    <property type="match status" value="1"/>
</dbReference>
<dbReference type="InterPro" id="IPR006058">
    <property type="entry name" value="2Fe2S_fd_BS"/>
</dbReference>
<dbReference type="InterPro" id="IPR002888">
    <property type="entry name" value="2Fe-2S-bd"/>
</dbReference>
<dbReference type="InterPro" id="IPR036010">
    <property type="entry name" value="2Fe-2S_ferredoxin-like_sf"/>
</dbReference>
<name>A0ABX7I355_9BACT</name>
<evidence type="ECO:0000259" key="4">
    <source>
        <dbReference type="PROSITE" id="PS51085"/>
    </source>
</evidence>
<dbReference type="InterPro" id="IPR012675">
    <property type="entry name" value="Beta-grasp_dom_sf"/>
</dbReference>
<dbReference type="PROSITE" id="PS51085">
    <property type="entry name" value="2FE2S_FER_2"/>
    <property type="match status" value="1"/>
</dbReference>
<dbReference type="SUPFAM" id="SSF54292">
    <property type="entry name" value="2Fe-2S ferredoxin-like"/>
    <property type="match status" value="1"/>
</dbReference>
<dbReference type="InterPro" id="IPR001041">
    <property type="entry name" value="2Fe-2S_ferredoxin-type"/>
</dbReference>
<reference evidence="5 6" key="1">
    <citation type="submission" date="2020-06" db="EMBL/GenBank/DDBJ databases">
        <title>Dyadobacter sandarakinus sp. nov., isolated from the soil of the Arctic Yellow River Station.</title>
        <authorList>
            <person name="Zhang Y."/>
            <person name="Peng F."/>
        </authorList>
    </citation>
    <scope>NUCLEOTIDE SEQUENCE [LARGE SCALE GENOMIC DNA]</scope>
    <source>
        <strain evidence="5 6">Q3-56</strain>
    </source>
</reference>
<dbReference type="RefSeq" id="WP_204660924.1">
    <property type="nucleotide sequence ID" value="NZ_CP056775.1"/>
</dbReference>
<dbReference type="InterPro" id="IPR036884">
    <property type="entry name" value="2Fe-2S-bd_dom_sf"/>
</dbReference>
<keyword evidence="1" id="KW-0479">Metal-binding</keyword>
<dbReference type="Proteomes" id="UP000612680">
    <property type="component" value="Chromosome"/>
</dbReference>
<evidence type="ECO:0000256" key="1">
    <source>
        <dbReference type="ARBA" id="ARBA00022723"/>
    </source>
</evidence>
<dbReference type="PANTHER" id="PTHR45331">
    <property type="entry name" value="OXIDOREDUCTASE, IRON-SULPHUR BINDING SUBUNIT-RELATED-RELATED"/>
    <property type="match status" value="1"/>
</dbReference>
<evidence type="ECO:0000313" key="6">
    <source>
        <dbReference type="Proteomes" id="UP000612680"/>
    </source>
</evidence>
<dbReference type="Gene3D" id="1.10.150.120">
    <property type="entry name" value="[2Fe-2S]-binding domain"/>
    <property type="match status" value="1"/>
</dbReference>
<organism evidence="5 6">
    <name type="scientific">Dyadobacter sandarakinus</name>
    <dbReference type="NCBI Taxonomy" id="2747268"/>
    <lineage>
        <taxon>Bacteria</taxon>
        <taxon>Pseudomonadati</taxon>
        <taxon>Bacteroidota</taxon>
        <taxon>Cytophagia</taxon>
        <taxon>Cytophagales</taxon>
        <taxon>Spirosomataceae</taxon>
        <taxon>Dyadobacter</taxon>
    </lineage>
</organism>
<keyword evidence="3" id="KW-0408">Iron</keyword>
<sequence length="262" mass="28577">MDEKSKFPDLTDAERKALEELMPDEMGEIITSGIKRRHFLQLISMTGTGLLAANLLGVEQLMARSAPIEHQVPILIENGVDISFKVNGSAQKLMVDARMTLLDTLRERLDLTGSKKGCDHGQCGACTVLVDGRRVLSCLTLAATCEDKEVTTIEGLASGNELHPMQTSFIKHDGFQCGYCTPGQICSAVALMDEAKRGEASYVTGNIRKKSKSVDLSDEEIRERMSGNICRCGAYPNIVDAIREVHGDKAVAQVWQFADGTL</sequence>
<evidence type="ECO:0000313" key="5">
    <source>
        <dbReference type="EMBL" id="QRR00163.1"/>
    </source>
</evidence>
<dbReference type="PROSITE" id="PS00197">
    <property type="entry name" value="2FE2S_FER_1"/>
    <property type="match status" value="1"/>
</dbReference>
<keyword evidence="2" id="KW-0560">Oxidoreductase</keyword>
<keyword evidence="6" id="KW-1185">Reference proteome</keyword>
<gene>
    <name evidence="5" type="ORF">HWI92_04210</name>
</gene>
<accession>A0ABX7I355</accession>
<dbReference type="Pfam" id="PF01799">
    <property type="entry name" value="Fer2_2"/>
    <property type="match status" value="1"/>
</dbReference>
<protein>
    <submittedName>
        <fullName evidence="5">2Fe-2S iron-sulfur cluster binding domain-containing protein</fullName>
    </submittedName>
</protein>
<dbReference type="InterPro" id="IPR052914">
    <property type="entry name" value="Aldehyde_Oxdr_Iron-Sulfur"/>
</dbReference>